<dbReference type="Pfam" id="PF14534">
    <property type="entry name" value="DUF4440"/>
    <property type="match status" value="1"/>
</dbReference>
<evidence type="ECO:0000259" key="1">
    <source>
        <dbReference type="Pfam" id="PF14534"/>
    </source>
</evidence>
<dbReference type="PROSITE" id="PS51257">
    <property type="entry name" value="PROKAR_LIPOPROTEIN"/>
    <property type="match status" value="1"/>
</dbReference>
<name>A0A1L7I2S1_9FLAO</name>
<dbReference type="KEGG" id="gfl:GRFL_1166"/>
<dbReference type="RefSeq" id="WP_083643719.1">
    <property type="nucleotide sequence ID" value="NZ_AMRU01000002.1"/>
</dbReference>
<proteinExistence type="predicted"/>
<dbReference type="EMBL" id="CP016359">
    <property type="protein sequence ID" value="APU67890.1"/>
    <property type="molecule type" value="Genomic_DNA"/>
</dbReference>
<evidence type="ECO:0000313" key="3">
    <source>
        <dbReference type="Proteomes" id="UP000186230"/>
    </source>
</evidence>
<evidence type="ECO:0000313" key="2">
    <source>
        <dbReference type="EMBL" id="APU67890.1"/>
    </source>
</evidence>
<protein>
    <recommendedName>
        <fullName evidence="1">DUF4440 domain-containing protein</fullName>
    </recommendedName>
</protein>
<dbReference type="SUPFAM" id="SSF54427">
    <property type="entry name" value="NTF2-like"/>
    <property type="match status" value="1"/>
</dbReference>
<accession>A0A1L7I2S1</accession>
<reference evidence="2 3" key="1">
    <citation type="submission" date="2016-07" db="EMBL/GenBank/DDBJ databases">
        <title>Multi-omics approach to identify versatile polysaccharide utilization systems of a marine flavobacterium Gramella flava.</title>
        <authorList>
            <person name="Tang K."/>
        </authorList>
    </citation>
    <scope>NUCLEOTIDE SEQUENCE [LARGE SCALE GENOMIC DNA]</scope>
    <source>
        <strain evidence="2 3">JLT2011</strain>
    </source>
</reference>
<dbReference type="Gene3D" id="3.10.450.50">
    <property type="match status" value="1"/>
</dbReference>
<gene>
    <name evidence="2" type="ORF">GRFL_1166</name>
</gene>
<dbReference type="Proteomes" id="UP000186230">
    <property type="component" value="Chromosome"/>
</dbReference>
<sequence>MNFFKMIPLVALTFFISCNEAHEEADDVDDMKAEEANMQKPEDASKDWIAAWNNNDPASLDSLTGPGASLYMQGKQVDSDSISSWYQVAAPQMENLETQSTASYSGKDVAYEAGSYQHQLKGDSLDMTYRGAYTIIWKRQGDNWKIDVMNIADDMSSDSTRIPENADYN</sequence>
<dbReference type="OrthoDB" id="9814425at2"/>
<dbReference type="InterPro" id="IPR027843">
    <property type="entry name" value="DUF4440"/>
</dbReference>
<organism evidence="2 3">
    <name type="scientific">Christiangramia flava JLT2011</name>
    <dbReference type="NCBI Taxonomy" id="1229726"/>
    <lineage>
        <taxon>Bacteria</taxon>
        <taxon>Pseudomonadati</taxon>
        <taxon>Bacteroidota</taxon>
        <taxon>Flavobacteriia</taxon>
        <taxon>Flavobacteriales</taxon>
        <taxon>Flavobacteriaceae</taxon>
        <taxon>Christiangramia</taxon>
    </lineage>
</organism>
<dbReference type="AlphaFoldDB" id="A0A1L7I2S1"/>
<feature type="domain" description="DUF4440" evidence="1">
    <location>
        <begin position="45"/>
        <end position="146"/>
    </location>
</feature>
<dbReference type="InterPro" id="IPR032710">
    <property type="entry name" value="NTF2-like_dom_sf"/>
</dbReference>
<keyword evidence="3" id="KW-1185">Reference proteome</keyword>